<evidence type="ECO:0000313" key="1">
    <source>
        <dbReference type="EMBL" id="MBD1395936.1"/>
    </source>
</evidence>
<organism evidence="1 2">
    <name type="scientific">Pontibacter aquaedesilientis</name>
    <dbReference type="NCBI Taxonomy" id="2766980"/>
    <lineage>
        <taxon>Bacteria</taxon>
        <taxon>Pseudomonadati</taxon>
        <taxon>Bacteroidota</taxon>
        <taxon>Cytophagia</taxon>
        <taxon>Cytophagales</taxon>
        <taxon>Hymenobacteraceae</taxon>
        <taxon>Pontibacter</taxon>
    </lineage>
</organism>
<comment type="caution">
    <text evidence="1">The sequence shown here is derived from an EMBL/GenBank/DDBJ whole genome shotgun (WGS) entry which is preliminary data.</text>
</comment>
<evidence type="ECO:0000313" key="2">
    <source>
        <dbReference type="Proteomes" id="UP000625551"/>
    </source>
</evidence>
<keyword evidence="2" id="KW-1185">Reference proteome</keyword>
<dbReference type="Proteomes" id="UP000625551">
    <property type="component" value="Unassembled WGS sequence"/>
</dbReference>
<name>A0ABR7XEY1_9BACT</name>
<protein>
    <recommendedName>
        <fullName evidence="3">STAS/SEC14 domain-containing protein</fullName>
    </recommendedName>
</protein>
<dbReference type="RefSeq" id="WP_191182087.1">
    <property type="nucleotide sequence ID" value="NZ_JACXAJ010000001.1"/>
</dbReference>
<dbReference type="EMBL" id="JACXAJ010000001">
    <property type="protein sequence ID" value="MBD1395936.1"/>
    <property type="molecule type" value="Genomic_DNA"/>
</dbReference>
<proteinExistence type="predicted"/>
<accession>A0ABR7XEY1</accession>
<evidence type="ECO:0008006" key="3">
    <source>
        <dbReference type="Google" id="ProtNLM"/>
    </source>
</evidence>
<sequence>MVVCDTPYAYITYSSQSEVLSIKWKDRPSLEQFKNVYWQGLQFVKAHPEIRFYCVDISLIGPFDQEQELWLNWEFCPQVLDCIQTNIFAAVIFSEEHFNALVNNYVAPSLLPIHGFIQLNYFTDAVEAHDWLAYTQRSQGFALAAKS</sequence>
<reference evidence="1 2" key="1">
    <citation type="submission" date="2020-09" db="EMBL/GenBank/DDBJ databases">
        <title>Genome sequencing and assembly of Pontibacter sp.</title>
        <authorList>
            <person name="Chhetri G."/>
        </authorList>
    </citation>
    <scope>NUCLEOTIDE SEQUENCE [LARGE SCALE GENOMIC DNA]</scope>
    <source>
        <strain evidence="1 2">JH31</strain>
    </source>
</reference>
<gene>
    <name evidence="1" type="ORF">H9Q13_02060</name>
</gene>